<dbReference type="Gene3D" id="3.80.10.10">
    <property type="entry name" value="Ribonuclease Inhibitor"/>
    <property type="match status" value="1"/>
</dbReference>
<dbReference type="GO" id="GO:0031146">
    <property type="term" value="P:SCF-dependent proteasomal ubiquitin-dependent protein catabolic process"/>
    <property type="evidence" value="ECO:0007669"/>
    <property type="project" value="TreeGrafter"/>
</dbReference>
<dbReference type="GO" id="GO:0019005">
    <property type="term" value="C:SCF ubiquitin ligase complex"/>
    <property type="evidence" value="ECO:0007669"/>
    <property type="project" value="TreeGrafter"/>
</dbReference>
<feature type="compositionally biased region" description="Low complexity" evidence="1">
    <location>
        <begin position="426"/>
        <end position="441"/>
    </location>
</feature>
<dbReference type="AlphaFoldDB" id="A0A9P7FT61"/>
<reference evidence="2" key="1">
    <citation type="submission" date="2021-02" db="EMBL/GenBank/DDBJ databases">
        <authorList>
            <person name="Nieuwenhuis M."/>
            <person name="Van De Peppel L.J.J."/>
        </authorList>
    </citation>
    <scope>NUCLEOTIDE SEQUENCE</scope>
    <source>
        <strain evidence="2">D49</strain>
    </source>
</reference>
<dbReference type="OrthoDB" id="3237066at2759"/>
<name>A0A9P7FT61_9AGAR</name>
<evidence type="ECO:0008006" key="4">
    <source>
        <dbReference type="Google" id="ProtNLM"/>
    </source>
</evidence>
<feature type="compositionally biased region" description="Acidic residues" evidence="1">
    <location>
        <begin position="577"/>
        <end position="595"/>
    </location>
</feature>
<evidence type="ECO:0000256" key="1">
    <source>
        <dbReference type="SAM" id="MobiDB-lite"/>
    </source>
</evidence>
<accession>A0A9P7FT61</accession>
<feature type="region of interest" description="Disordered" evidence="1">
    <location>
        <begin position="405"/>
        <end position="442"/>
    </location>
</feature>
<feature type="region of interest" description="Disordered" evidence="1">
    <location>
        <begin position="574"/>
        <end position="597"/>
    </location>
</feature>
<dbReference type="EMBL" id="JABCKI010005913">
    <property type="protein sequence ID" value="KAG5636606.1"/>
    <property type="molecule type" value="Genomic_DNA"/>
</dbReference>
<gene>
    <name evidence="2" type="ORF">H0H81_007431</name>
</gene>
<comment type="caution">
    <text evidence="2">The sequence shown here is derived from an EMBL/GenBank/DDBJ whole genome shotgun (WGS) entry which is preliminary data.</text>
</comment>
<keyword evidence="3" id="KW-1185">Reference proteome</keyword>
<dbReference type="PANTHER" id="PTHR13318:SF190">
    <property type="entry name" value="PARTNER OF PAIRED, ISOFORM B"/>
    <property type="match status" value="1"/>
</dbReference>
<protein>
    <recommendedName>
        <fullName evidence="4">F-box domain-containing protein</fullName>
    </recommendedName>
</protein>
<dbReference type="SUPFAM" id="SSF52047">
    <property type="entry name" value="RNI-like"/>
    <property type="match status" value="1"/>
</dbReference>
<organism evidence="2 3">
    <name type="scientific">Sphagnurus paluster</name>
    <dbReference type="NCBI Taxonomy" id="117069"/>
    <lineage>
        <taxon>Eukaryota</taxon>
        <taxon>Fungi</taxon>
        <taxon>Dikarya</taxon>
        <taxon>Basidiomycota</taxon>
        <taxon>Agaricomycotina</taxon>
        <taxon>Agaricomycetes</taxon>
        <taxon>Agaricomycetidae</taxon>
        <taxon>Agaricales</taxon>
        <taxon>Tricholomatineae</taxon>
        <taxon>Lyophyllaceae</taxon>
        <taxon>Sphagnurus</taxon>
    </lineage>
</organism>
<feature type="compositionally biased region" description="Polar residues" evidence="1">
    <location>
        <begin position="406"/>
        <end position="423"/>
    </location>
</feature>
<reference evidence="2" key="2">
    <citation type="submission" date="2021-10" db="EMBL/GenBank/DDBJ databases">
        <title>Phylogenomics reveals ancestral predisposition of the termite-cultivated fungus Termitomyces towards a domesticated lifestyle.</title>
        <authorList>
            <person name="Auxier B."/>
            <person name="Grum-Grzhimaylo A."/>
            <person name="Cardenas M.E."/>
            <person name="Lodge J.D."/>
            <person name="Laessoe T."/>
            <person name="Pedersen O."/>
            <person name="Smith M.E."/>
            <person name="Kuyper T.W."/>
            <person name="Franco-Molano E.A."/>
            <person name="Baroni T.J."/>
            <person name="Aanen D.K."/>
        </authorList>
    </citation>
    <scope>NUCLEOTIDE SEQUENCE</scope>
    <source>
        <strain evidence="2">D49</strain>
    </source>
</reference>
<dbReference type="Proteomes" id="UP000717328">
    <property type="component" value="Unassembled WGS sequence"/>
</dbReference>
<dbReference type="PANTHER" id="PTHR13318">
    <property type="entry name" value="PARTNER OF PAIRED, ISOFORM B-RELATED"/>
    <property type="match status" value="1"/>
</dbReference>
<evidence type="ECO:0000313" key="3">
    <source>
        <dbReference type="Proteomes" id="UP000717328"/>
    </source>
</evidence>
<evidence type="ECO:0000313" key="2">
    <source>
        <dbReference type="EMBL" id="KAG5636606.1"/>
    </source>
</evidence>
<dbReference type="Gene3D" id="1.20.1280.50">
    <property type="match status" value="1"/>
</dbReference>
<dbReference type="InterPro" id="IPR032675">
    <property type="entry name" value="LRR_dom_sf"/>
</dbReference>
<sequence length="632" mass="69802">MTYHRLDARFASPIQKLPVELLSHIFALATHDIDQEYDGPCPPFDHETVKFPVVLSMVNRHWRNVARATASLWTSICVTPALFDDDENDGTGSPRTLNTKHISSYLALSRKYPLDILIDARDSNWNFIDESEIPSEFEDPYTPLFTIAHMHATMSLILPHLSRWRTFSLLTDVWAPMYLALRYIQPALTTVGAPALESLTLMRCNDFVSYKQMFHPPEMKDPIFLHLGENSIAPHLILPRLRSLVLCGVHVDWASLPTILSHSQPGLDTLDLSYHCLEVRPSLSEFHQILSTCPRLEKLTVNGSGPCIPDNLFEGVSVLSDTLPPIPLPRLREITVGYRDWSLLDGQTVLELLDAPNAKTLTLEDGTLPDMHMVADAGSLLAYLGTGRFPPARGTQDALVAHTMHEGQQQQLPIDQHPSSASCHVSKGTPSTASTSTSGSPPHVPFPLLEEVSLYKVKSSPRQLHTFYGGLAHLRHLELKDMPLSALPVPIPAHACPCPKLRSLCIKGLDNRDDRAIAVFADALALARLRGGARVLEALEVHVGCTNDPELVAENTVVSAAGIPVEIVREVRRESYLDSDDEEEEGDDCEGEGDSMECGWNGEFDSDPYMVGGAFNDPVFDAHYAGRALVAH</sequence>
<proteinExistence type="predicted"/>